<evidence type="ECO:0000256" key="1">
    <source>
        <dbReference type="ARBA" id="ARBA00004418"/>
    </source>
</evidence>
<reference evidence="6 7" key="1">
    <citation type="submission" date="2024-09" db="EMBL/GenBank/DDBJ databases">
        <authorList>
            <person name="Sun Q."/>
            <person name="Mori K."/>
        </authorList>
    </citation>
    <scope>NUCLEOTIDE SEQUENCE [LARGE SCALE GENOMIC DNA]</scope>
    <source>
        <strain evidence="6 7">TBRC 5777</strain>
    </source>
</reference>
<sequence length="545" mass="58623">MVRIGRGGTLRRREAVLAGVSLLAGGLGALKPAAAQGSGAPGDQAREISIGVASAVTSIDPHFHNLSSNFNIDINLFDRLIHMDERQQPQPGLATAWKALDDTTWEFTLRQGVVFHDGKPFGAEDVAASIRRVAWVPNSPGSFLVYTRAITGIEVVDDHTIRFRTEGPTPLLPVDLSSVMIVPRALEHAPTADFNSGVAAVGTGPYSFVEYVPNNRVTLRRNDRYWGPKPAWEKATIRMIPVNASRVAALLAGDVQAIDSVPPSDAPQLRKNAQLSVVSTRSNAVQFLHLDSFRAQTPGVTARDGSPLPRNPLQDLRVRKAISHAINRDALVRNIMEGAAAPAGQLLADGFFGVSPRLKPDSYDPAMAKKLLTEAGYADGFAMTLYAPNDRYINGAKVAQAVGQMLGRVGIETKVETPPWSVFIAQASAPNYNYSAFLIGNSSTTGEASFPLRSQVGTVDFKTGMGSSNRSRYSNPQVDAVLAEAMRTVDDAKRSALLQKTAEIAMADQAVVPLLYTDNVYALRKGLHYAPRSDGYLAAAMVQPQ</sequence>
<comment type="caution">
    <text evidence="6">The sequence shown here is derived from an EMBL/GenBank/DDBJ whole genome shotgun (WGS) entry which is preliminary data.</text>
</comment>
<keyword evidence="7" id="KW-1185">Reference proteome</keyword>
<dbReference type="SUPFAM" id="SSF53850">
    <property type="entry name" value="Periplasmic binding protein-like II"/>
    <property type="match status" value="1"/>
</dbReference>
<dbReference type="Gene3D" id="3.10.105.10">
    <property type="entry name" value="Dipeptide-binding Protein, Domain 3"/>
    <property type="match status" value="1"/>
</dbReference>
<protein>
    <submittedName>
        <fullName evidence="6">ABC transporter substrate-binding protein</fullName>
    </submittedName>
</protein>
<dbReference type="Pfam" id="PF00496">
    <property type="entry name" value="SBP_bac_5"/>
    <property type="match status" value="1"/>
</dbReference>
<dbReference type="CDD" id="cd08498">
    <property type="entry name" value="PBP2_NikA_DppA_OppA_like_2"/>
    <property type="match status" value="1"/>
</dbReference>
<dbReference type="PANTHER" id="PTHR30290:SF9">
    <property type="entry name" value="OLIGOPEPTIDE-BINDING PROTEIN APPA"/>
    <property type="match status" value="1"/>
</dbReference>
<dbReference type="InterPro" id="IPR030678">
    <property type="entry name" value="Peptide/Ni-bd"/>
</dbReference>
<feature type="domain" description="Solute-binding protein family 5" evidence="5">
    <location>
        <begin position="88"/>
        <end position="454"/>
    </location>
</feature>
<dbReference type="PANTHER" id="PTHR30290">
    <property type="entry name" value="PERIPLASMIC BINDING COMPONENT OF ABC TRANSPORTER"/>
    <property type="match status" value="1"/>
</dbReference>
<evidence type="ECO:0000259" key="5">
    <source>
        <dbReference type="Pfam" id="PF00496"/>
    </source>
</evidence>
<keyword evidence="3" id="KW-0813">Transport</keyword>
<proteinExistence type="inferred from homology"/>
<dbReference type="Gene3D" id="3.40.190.10">
    <property type="entry name" value="Periplasmic binding protein-like II"/>
    <property type="match status" value="1"/>
</dbReference>
<organism evidence="6 7">
    <name type="scientific">Roseomonas elaeocarpi</name>
    <dbReference type="NCBI Taxonomy" id="907779"/>
    <lineage>
        <taxon>Bacteria</taxon>
        <taxon>Pseudomonadati</taxon>
        <taxon>Pseudomonadota</taxon>
        <taxon>Alphaproteobacteria</taxon>
        <taxon>Acetobacterales</taxon>
        <taxon>Roseomonadaceae</taxon>
        <taxon>Roseomonas</taxon>
    </lineage>
</organism>
<dbReference type="InterPro" id="IPR000914">
    <property type="entry name" value="SBP_5_dom"/>
</dbReference>
<accession>A0ABV6JWB4</accession>
<evidence type="ECO:0000313" key="6">
    <source>
        <dbReference type="EMBL" id="MFC0410019.1"/>
    </source>
</evidence>
<evidence type="ECO:0000256" key="2">
    <source>
        <dbReference type="ARBA" id="ARBA00005695"/>
    </source>
</evidence>
<evidence type="ECO:0000256" key="4">
    <source>
        <dbReference type="ARBA" id="ARBA00022729"/>
    </source>
</evidence>
<evidence type="ECO:0000256" key="3">
    <source>
        <dbReference type="ARBA" id="ARBA00022448"/>
    </source>
</evidence>
<dbReference type="Gene3D" id="3.90.76.10">
    <property type="entry name" value="Dipeptide-binding Protein, Domain 1"/>
    <property type="match status" value="1"/>
</dbReference>
<dbReference type="Proteomes" id="UP001589865">
    <property type="component" value="Unassembled WGS sequence"/>
</dbReference>
<name>A0ABV6JWB4_9PROT</name>
<keyword evidence="4" id="KW-0732">Signal</keyword>
<comment type="similarity">
    <text evidence="2">Belongs to the bacterial solute-binding protein 5 family.</text>
</comment>
<evidence type="ECO:0000313" key="7">
    <source>
        <dbReference type="Proteomes" id="UP001589865"/>
    </source>
</evidence>
<dbReference type="EMBL" id="JBHLUN010000012">
    <property type="protein sequence ID" value="MFC0410019.1"/>
    <property type="molecule type" value="Genomic_DNA"/>
</dbReference>
<comment type="subcellular location">
    <subcellularLocation>
        <location evidence="1">Periplasm</location>
    </subcellularLocation>
</comment>
<dbReference type="InterPro" id="IPR039424">
    <property type="entry name" value="SBP_5"/>
</dbReference>
<dbReference type="RefSeq" id="WP_377045765.1">
    <property type="nucleotide sequence ID" value="NZ_JBHLUN010000012.1"/>
</dbReference>
<gene>
    <name evidence="6" type="ORF">ACFFGY_17330</name>
</gene>
<dbReference type="PIRSF" id="PIRSF002741">
    <property type="entry name" value="MppA"/>
    <property type="match status" value="1"/>
</dbReference>